<dbReference type="AlphaFoldDB" id="A0A1Q5Q9W1"/>
<accession>A0A1Q5Q9W1</accession>
<dbReference type="GO" id="GO:0004497">
    <property type="term" value="F:monooxygenase activity"/>
    <property type="evidence" value="ECO:0007669"/>
    <property type="project" value="UniProtKB-KW"/>
</dbReference>
<protein>
    <recommendedName>
        <fullName evidence="15">Cytochrome P450</fullName>
    </recommendedName>
</protein>
<evidence type="ECO:0008006" key="15">
    <source>
        <dbReference type="Google" id="ProtNLM"/>
    </source>
</evidence>
<evidence type="ECO:0000256" key="9">
    <source>
        <dbReference type="ARBA" id="ARBA00023004"/>
    </source>
</evidence>
<evidence type="ECO:0000313" key="14">
    <source>
        <dbReference type="Proteomes" id="UP000214365"/>
    </source>
</evidence>
<dbReference type="Gene3D" id="1.10.630.10">
    <property type="entry name" value="Cytochrome P450"/>
    <property type="match status" value="1"/>
</dbReference>
<keyword evidence="10" id="KW-0503">Monooxygenase</keyword>
<dbReference type="InterPro" id="IPR002403">
    <property type="entry name" value="Cyt_P450_E_grp-IV"/>
</dbReference>
<dbReference type="OrthoDB" id="1844152at2759"/>
<dbReference type="GO" id="GO:0016705">
    <property type="term" value="F:oxidoreductase activity, acting on paired donors, with incorporation or reduction of molecular oxygen"/>
    <property type="evidence" value="ECO:0007669"/>
    <property type="project" value="InterPro"/>
</dbReference>
<keyword evidence="9" id="KW-0408">Iron</keyword>
<proteinExistence type="inferred from homology"/>
<dbReference type="PANTHER" id="PTHR46206:SF5">
    <property type="entry name" value="P450, PUTATIVE (EUROFUNG)-RELATED"/>
    <property type="match status" value="1"/>
</dbReference>
<dbReference type="GO" id="GO:0016020">
    <property type="term" value="C:membrane"/>
    <property type="evidence" value="ECO:0007669"/>
    <property type="project" value="UniProtKB-SubCell"/>
</dbReference>
<evidence type="ECO:0000256" key="10">
    <source>
        <dbReference type="ARBA" id="ARBA00023033"/>
    </source>
</evidence>
<feature type="region of interest" description="Disordered" evidence="12">
    <location>
        <begin position="432"/>
        <end position="459"/>
    </location>
</feature>
<keyword evidence="11" id="KW-0472">Membrane</keyword>
<evidence type="ECO:0000256" key="2">
    <source>
        <dbReference type="ARBA" id="ARBA00004370"/>
    </source>
</evidence>
<evidence type="ECO:0000256" key="8">
    <source>
        <dbReference type="ARBA" id="ARBA00023002"/>
    </source>
</evidence>
<evidence type="ECO:0000256" key="7">
    <source>
        <dbReference type="ARBA" id="ARBA00022989"/>
    </source>
</evidence>
<evidence type="ECO:0000256" key="12">
    <source>
        <dbReference type="SAM" id="MobiDB-lite"/>
    </source>
</evidence>
<dbReference type="CDD" id="cd11041">
    <property type="entry name" value="CYP503A1-like"/>
    <property type="match status" value="1"/>
</dbReference>
<reference evidence="13 14" key="1">
    <citation type="submission" date="2015-06" db="EMBL/GenBank/DDBJ databases">
        <title>Talaromyces atroroseus IBT 11181 draft genome.</title>
        <authorList>
            <person name="Rasmussen K.B."/>
            <person name="Rasmussen S."/>
            <person name="Petersen B."/>
            <person name="Sicheritz-Ponten T."/>
            <person name="Mortensen U.H."/>
            <person name="Thrane U."/>
        </authorList>
    </citation>
    <scope>NUCLEOTIDE SEQUENCE [LARGE SCALE GENOMIC DNA]</scope>
    <source>
        <strain evidence="13 14">IBT 11181</strain>
    </source>
</reference>
<keyword evidence="5" id="KW-0812">Transmembrane</keyword>
<gene>
    <name evidence="13" type="ORF">UA08_01152</name>
</gene>
<dbReference type="EMBL" id="LFMY01000002">
    <property type="protein sequence ID" value="OKL62700.1"/>
    <property type="molecule type" value="Genomic_DNA"/>
</dbReference>
<evidence type="ECO:0000256" key="6">
    <source>
        <dbReference type="ARBA" id="ARBA00022723"/>
    </source>
</evidence>
<evidence type="ECO:0000256" key="5">
    <source>
        <dbReference type="ARBA" id="ARBA00022692"/>
    </source>
</evidence>
<dbReference type="InterPro" id="IPR001128">
    <property type="entry name" value="Cyt_P450"/>
</dbReference>
<dbReference type="GO" id="GO:0005506">
    <property type="term" value="F:iron ion binding"/>
    <property type="evidence" value="ECO:0007669"/>
    <property type="project" value="InterPro"/>
</dbReference>
<organism evidence="13 14">
    <name type="scientific">Talaromyces atroroseus</name>
    <dbReference type="NCBI Taxonomy" id="1441469"/>
    <lineage>
        <taxon>Eukaryota</taxon>
        <taxon>Fungi</taxon>
        <taxon>Dikarya</taxon>
        <taxon>Ascomycota</taxon>
        <taxon>Pezizomycotina</taxon>
        <taxon>Eurotiomycetes</taxon>
        <taxon>Eurotiomycetidae</taxon>
        <taxon>Eurotiales</taxon>
        <taxon>Trichocomaceae</taxon>
        <taxon>Talaromyces</taxon>
        <taxon>Talaromyces sect. Trachyspermi</taxon>
    </lineage>
</organism>
<dbReference type="Proteomes" id="UP000214365">
    <property type="component" value="Unassembled WGS sequence"/>
</dbReference>
<keyword evidence="7" id="KW-1133">Transmembrane helix</keyword>
<dbReference type="InterPro" id="IPR036396">
    <property type="entry name" value="Cyt_P450_sf"/>
</dbReference>
<dbReference type="GeneID" id="31000907"/>
<name>A0A1Q5Q9W1_TALAT</name>
<keyword evidence="6" id="KW-0479">Metal-binding</keyword>
<evidence type="ECO:0000256" key="3">
    <source>
        <dbReference type="ARBA" id="ARBA00010617"/>
    </source>
</evidence>
<dbReference type="Pfam" id="PF00067">
    <property type="entry name" value="p450"/>
    <property type="match status" value="1"/>
</dbReference>
<evidence type="ECO:0000256" key="1">
    <source>
        <dbReference type="ARBA" id="ARBA00001971"/>
    </source>
</evidence>
<dbReference type="GO" id="GO:0020037">
    <property type="term" value="F:heme binding"/>
    <property type="evidence" value="ECO:0007669"/>
    <property type="project" value="InterPro"/>
</dbReference>
<dbReference type="STRING" id="1441469.A0A1Q5Q9W1"/>
<sequence length="476" mass="54295">MDSEPLFGTLLLLLWKNVTIVRHPVWIFRVLGAISYLWQGPEMLRKAYMKGVPFAVRTPETYYVHLSSQMHIKELTEASDKYMSLHALSKDKVTIIKNCVVPIDYNFANNVRQMFQPKYTMDGLEVDDRMSANGSIHSLALQINLRANLLRLQSPVQERIAALFTEELKSASLNPDGWKSLQTFPVAKRLVTAANSLVFFGKELSYDTEFLKAALDYPEDLMVTAEALRFIPVYFAPFAARYLMRGYKASRTLVERLTPVVEERLVSSDNIQKPADCIQFFIDASLKQRAGEKPWTAQKIVQVLLGVWFAAVHQPAMCLVYALDDLCVQGRKCPQYIDQLRTDVKDAVLMEGDAFDVDKIPSLDSFLKESARLKPTDSISVRRKVLQPFTFSNGTRLMKDDVACVPLQCILTDPSIYQDPLKFDPYRFMRANSNNNSEDEEAKIRAKQEAKPLPRNPRFTDTSTQYPLWGLGKHAW</sequence>
<comment type="caution">
    <text evidence="13">The sequence shown here is derived from an EMBL/GenBank/DDBJ whole genome shotgun (WGS) entry which is preliminary data.</text>
</comment>
<dbReference type="PRINTS" id="PR00465">
    <property type="entry name" value="EP450IV"/>
</dbReference>
<evidence type="ECO:0000256" key="11">
    <source>
        <dbReference type="ARBA" id="ARBA00023136"/>
    </source>
</evidence>
<comment type="cofactor">
    <cofactor evidence="1">
        <name>heme</name>
        <dbReference type="ChEBI" id="CHEBI:30413"/>
    </cofactor>
</comment>
<keyword evidence="14" id="KW-1185">Reference proteome</keyword>
<dbReference type="PANTHER" id="PTHR46206">
    <property type="entry name" value="CYTOCHROME P450"/>
    <property type="match status" value="1"/>
</dbReference>
<evidence type="ECO:0000256" key="4">
    <source>
        <dbReference type="ARBA" id="ARBA00022617"/>
    </source>
</evidence>
<keyword evidence="8" id="KW-0560">Oxidoreductase</keyword>
<dbReference type="SUPFAM" id="SSF48264">
    <property type="entry name" value="Cytochrome P450"/>
    <property type="match status" value="1"/>
</dbReference>
<evidence type="ECO:0000313" key="13">
    <source>
        <dbReference type="EMBL" id="OKL62700.1"/>
    </source>
</evidence>
<comment type="similarity">
    <text evidence="3">Belongs to the cytochrome P450 family.</text>
</comment>
<dbReference type="RefSeq" id="XP_020122821.1">
    <property type="nucleotide sequence ID" value="XM_020261025.1"/>
</dbReference>
<comment type="subcellular location">
    <subcellularLocation>
        <location evidence="2">Membrane</location>
    </subcellularLocation>
</comment>
<feature type="compositionally biased region" description="Basic and acidic residues" evidence="12">
    <location>
        <begin position="442"/>
        <end position="452"/>
    </location>
</feature>
<keyword evidence="4" id="KW-0349">Heme</keyword>